<evidence type="ECO:0000313" key="2">
    <source>
        <dbReference type="EMBL" id="OGN20540.1"/>
    </source>
</evidence>
<dbReference type="Pfam" id="PF14528">
    <property type="entry name" value="LAGLIDADG_3"/>
    <property type="match status" value="2"/>
</dbReference>
<dbReference type="EMBL" id="MGKD01000002">
    <property type="protein sequence ID" value="OGN20540.1"/>
    <property type="molecule type" value="Genomic_DNA"/>
</dbReference>
<name>A0A1F8G664_9BACT</name>
<accession>A0A1F8G664</accession>
<dbReference type="InterPro" id="IPR004860">
    <property type="entry name" value="LAGLIDADG_dom"/>
</dbReference>
<dbReference type="InterPro" id="IPR027434">
    <property type="entry name" value="Homing_endonucl"/>
</dbReference>
<gene>
    <name evidence="2" type="ORF">A3F25_02295</name>
</gene>
<sequence>MSKDFNTNFFKTWSSEMAYILGYTFADGSLYKNTHGYYYLEYTSTDAELIEKVRKLLGSSHKISFRLREKDNPNYKNCYRIQIGARLIVEDLEKLGVIQNKSLVAKFPEVPRAYIGDFVRGYFDGDGGVNLKQYWRKSRNNWNWVFTTQFTSGSKDFLDGLRKSLKGRVVGGQIRQKHQRGGFDFILSRHDSLALFKLMYDNAPVDMLLKRKYNIFLKAFEVLKYNIAGVA</sequence>
<evidence type="ECO:0000259" key="1">
    <source>
        <dbReference type="PROSITE" id="PS50819"/>
    </source>
</evidence>
<reference evidence="2 3" key="1">
    <citation type="journal article" date="2016" name="Nat. Commun.">
        <title>Thousands of microbial genomes shed light on interconnected biogeochemical processes in an aquifer system.</title>
        <authorList>
            <person name="Anantharaman K."/>
            <person name="Brown C.T."/>
            <person name="Hug L.A."/>
            <person name="Sharon I."/>
            <person name="Castelle C.J."/>
            <person name="Probst A.J."/>
            <person name="Thomas B.C."/>
            <person name="Singh A."/>
            <person name="Wilkins M.J."/>
            <person name="Karaoz U."/>
            <person name="Brodie E.L."/>
            <person name="Williams K.H."/>
            <person name="Hubbard S.S."/>
            <person name="Banfield J.F."/>
        </authorList>
    </citation>
    <scope>NUCLEOTIDE SEQUENCE [LARGE SCALE GENOMIC DNA]</scope>
</reference>
<dbReference type="SUPFAM" id="SSF55608">
    <property type="entry name" value="Homing endonucleases"/>
    <property type="match status" value="2"/>
</dbReference>
<dbReference type="InterPro" id="IPR004042">
    <property type="entry name" value="Intein_endonuc_central"/>
</dbReference>
<comment type="caution">
    <text evidence="2">The sequence shown here is derived from an EMBL/GenBank/DDBJ whole genome shotgun (WGS) entry which is preliminary data.</text>
</comment>
<dbReference type="Gene3D" id="3.10.28.10">
    <property type="entry name" value="Homing endonucleases"/>
    <property type="match status" value="1"/>
</dbReference>
<dbReference type="Proteomes" id="UP000177478">
    <property type="component" value="Unassembled WGS sequence"/>
</dbReference>
<dbReference type="AlphaFoldDB" id="A0A1F8G664"/>
<dbReference type="PROSITE" id="PS50819">
    <property type="entry name" value="INTEIN_ENDONUCLEASE"/>
    <property type="match status" value="1"/>
</dbReference>
<feature type="domain" description="DOD-type homing endonuclease" evidence="1">
    <location>
        <begin position="20"/>
        <end position="170"/>
    </location>
</feature>
<dbReference type="GO" id="GO:0004519">
    <property type="term" value="F:endonuclease activity"/>
    <property type="evidence" value="ECO:0007669"/>
    <property type="project" value="InterPro"/>
</dbReference>
<dbReference type="STRING" id="1802689.A3F25_02295"/>
<proteinExistence type="predicted"/>
<evidence type="ECO:0000313" key="3">
    <source>
        <dbReference type="Proteomes" id="UP000177478"/>
    </source>
</evidence>
<protein>
    <recommendedName>
        <fullName evidence="1">DOD-type homing endonuclease domain-containing protein</fullName>
    </recommendedName>
</protein>
<organism evidence="2 3">
    <name type="scientific">Candidatus Yanofskybacteria bacterium RIFCSPHIGHO2_12_FULL_45_19b</name>
    <dbReference type="NCBI Taxonomy" id="1802689"/>
    <lineage>
        <taxon>Bacteria</taxon>
        <taxon>Candidatus Yanofskyibacteriota</taxon>
    </lineage>
</organism>